<dbReference type="Proteomes" id="UP001292084">
    <property type="component" value="Unassembled WGS sequence"/>
</dbReference>
<accession>A0ABU5KST6</accession>
<protein>
    <submittedName>
        <fullName evidence="1">Uncharacterized protein</fullName>
    </submittedName>
</protein>
<evidence type="ECO:0000313" key="2">
    <source>
        <dbReference type="Proteomes" id="UP001292084"/>
    </source>
</evidence>
<evidence type="ECO:0000313" key="1">
    <source>
        <dbReference type="EMBL" id="MDZ5713775.1"/>
    </source>
</evidence>
<proteinExistence type="predicted"/>
<gene>
    <name evidence="1" type="ORF">UFB30_16195</name>
</gene>
<dbReference type="EMBL" id="JAXQNN010000009">
    <property type="protein sequence ID" value="MDZ5713775.1"/>
    <property type="molecule type" value="Genomic_DNA"/>
</dbReference>
<name>A0ABU5KST6_9BACL</name>
<organism evidence="1 2">
    <name type="scientific">Jeotgalibacillus haloalkalitolerans</name>
    <dbReference type="NCBI Taxonomy" id="3104292"/>
    <lineage>
        <taxon>Bacteria</taxon>
        <taxon>Bacillati</taxon>
        <taxon>Bacillota</taxon>
        <taxon>Bacilli</taxon>
        <taxon>Bacillales</taxon>
        <taxon>Caryophanaceae</taxon>
        <taxon>Jeotgalibacillus</taxon>
    </lineage>
</organism>
<keyword evidence="2" id="KW-1185">Reference proteome</keyword>
<reference evidence="1 2" key="1">
    <citation type="submission" date="2023-12" db="EMBL/GenBank/DDBJ databases">
        <title>Jeotgalibacillus haloalkaliphilus sp. nov., a novel salt-tolerant bacteria, isolated from the estuary of the Fenhe River into the Yellow River.</title>
        <authorList>
            <person name="Li Y."/>
        </authorList>
    </citation>
    <scope>NUCLEOTIDE SEQUENCE [LARGE SCALE GENOMIC DNA]</scope>
    <source>
        <strain evidence="1 2">HH7-29</strain>
    </source>
</reference>
<comment type="caution">
    <text evidence="1">The sequence shown here is derived from an EMBL/GenBank/DDBJ whole genome shotgun (WGS) entry which is preliminary data.</text>
</comment>
<sequence length="44" mass="4811">MIDSNWDLQPVGYSSTFFIIASPFEGIPSPFQLIVHSFPPPSGS</sequence>